<dbReference type="Proteomes" id="UP000076476">
    <property type="component" value="Unassembled WGS sequence"/>
</dbReference>
<dbReference type="AlphaFoldDB" id="A0A164AAY1"/>
<dbReference type="InterPro" id="IPR027417">
    <property type="entry name" value="P-loop_NTPase"/>
</dbReference>
<comment type="similarity">
    <text evidence="2">Belongs to the TsaE family.</text>
</comment>
<keyword evidence="12" id="KW-1185">Reference proteome</keyword>
<evidence type="ECO:0000256" key="6">
    <source>
        <dbReference type="ARBA" id="ARBA00022723"/>
    </source>
</evidence>
<comment type="caution">
    <text evidence="11">The sequence shown here is derived from an EMBL/GenBank/DDBJ whole genome shotgun (WGS) entry which is preliminary data.</text>
</comment>
<dbReference type="PANTHER" id="PTHR33540">
    <property type="entry name" value="TRNA THREONYLCARBAMOYLADENOSINE BIOSYNTHESIS PROTEIN TSAE"/>
    <property type="match status" value="1"/>
</dbReference>
<dbReference type="EMBL" id="LWBR01000037">
    <property type="protein sequence ID" value="KZN95642.1"/>
    <property type="molecule type" value="Genomic_DNA"/>
</dbReference>
<dbReference type="GO" id="GO:0046872">
    <property type="term" value="F:metal ion binding"/>
    <property type="evidence" value="ECO:0007669"/>
    <property type="project" value="UniProtKB-KW"/>
</dbReference>
<dbReference type="GO" id="GO:0005524">
    <property type="term" value="F:ATP binding"/>
    <property type="evidence" value="ECO:0007669"/>
    <property type="project" value="UniProtKB-KW"/>
</dbReference>
<dbReference type="InterPro" id="IPR003442">
    <property type="entry name" value="T6A_TsaE"/>
</dbReference>
<comment type="subcellular location">
    <subcellularLocation>
        <location evidence="1">Cytoplasm</location>
    </subcellularLocation>
</comment>
<keyword evidence="5" id="KW-0819">tRNA processing</keyword>
<evidence type="ECO:0000256" key="4">
    <source>
        <dbReference type="ARBA" id="ARBA00022490"/>
    </source>
</evidence>
<evidence type="ECO:0000256" key="3">
    <source>
        <dbReference type="ARBA" id="ARBA00019010"/>
    </source>
</evidence>
<protein>
    <recommendedName>
        <fullName evidence="3">tRNA threonylcarbamoyladenosine biosynthesis protein TsaE</fullName>
    </recommendedName>
    <alternativeName>
        <fullName evidence="10">t(6)A37 threonylcarbamoyladenosine biosynthesis protein TsaE</fullName>
    </alternativeName>
</protein>
<keyword evidence="6" id="KW-0479">Metal-binding</keyword>
<evidence type="ECO:0000256" key="2">
    <source>
        <dbReference type="ARBA" id="ARBA00007599"/>
    </source>
</evidence>
<dbReference type="SUPFAM" id="SSF52540">
    <property type="entry name" value="P-loop containing nucleoside triphosphate hydrolases"/>
    <property type="match status" value="1"/>
</dbReference>
<organism evidence="11 12">
    <name type="scientific">Aeribacillus pallidus</name>
    <dbReference type="NCBI Taxonomy" id="33936"/>
    <lineage>
        <taxon>Bacteria</taxon>
        <taxon>Bacillati</taxon>
        <taxon>Bacillota</taxon>
        <taxon>Bacilli</taxon>
        <taxon>Bacillales</taxon>
        <taxon>Bacillaceae</taxon>
        <taxon>Aeribacillus</taxon>
    </lineage>
</organism>
<keyword evidence="4" id="KW-0963">Cytoplasm</keyword>
<evidence type="ECO:0000256" key="9">
    <source>
        <dbReference type="ARBA" id="ARBA00022842"/>
    </source>
</evidence>
<accession>A0A161Y1Y3</accession>
<reference evidence="11 12" key="1">
    <citation type="submission" date="2016-04" db="EMBL/GenBank/DDBJ databases">
        <title>Draft genome sequence of Aeribacillus pallidus 8m3 from petroleum reservoir.</title>
        <authorList>
            <person name="Poltaraus A.B."/>
            <person name="Nazina T.N."/>
            <person name="Tourova T.P."/>
            <person name="Malakho S.M."/>
            <person name="Korshunova A.V."/>
            <person name="Sokolova D.S."/>
        </authorList>
    </citation>
    <scope>NUCLEOTIDE SEQUENCE [LARGE SCALE GENOMIC DNA]</scope>
    <source>
        <strain evidence="11 12">8m3</strain>
    </source>
</reference>
<proteinExistence type="inferred from homology"/>
<keyword evidence="9" id="KW-0460">Magnesium</keyword>
<dbReference type="GO" id="GO:0002949">
    <property type="term" value="P:tRNA threonylcarbamoyladenosine modification"/>
    <property type="evidence" value="ECO:0007669"/>
    <property type="project" value="InterPro"/>
</dbReference>
<evidence type="ECO:0000256" key="10">
    <source>
        <dbReference type="ARBA" id="ARBA00032441"/>
    </source>
</evidence>
<accession>A0A164AAY1</accession>
<name>A0A164AAY1_9BACI</name>
<evidence type="ECO:0000313" key="11">
    <source>
        <dbReference type="EMBL" id="KZN95642.1"/>
    </source>
</evidence>
<dbReference type="RefSeq" id="WP_063388679.1">
    <property type="nucleotide sequence ID" value="NZ_LVHY01000082.1"/>
</dbReference>
<keyword evidence="7" id="KW-0547">Nucleotide-binding</keyword>
<evidence type="ECO:0000256" key="7">
    <source>
        <dbReference type="ARBA" id="ARBA00022741"/>
    </source>
</evidence>
<dbReference type="OrthoDB" id="9815896at2"/>
<gene>
    <name evidence="11" type="ORF">AZI98_12755</name>
</gene>
<dbReference type="PANTHER" id="PTHR33540:SF2">
    <property type="entry name" value="TRNA THREONYLCARBAMOYLADENOSINE BIOSYNTHESIS PROTEIN TSAE"/>
    <property type="match status" value="1"/>
</dbReference>
<evidence type="ECO:0000256" key="8">
    <source>
        <dbReference type="ARBA" id="ARBA00022840"/>
    </source>
</evidence>
<evidence type="ECO:0000256" key="5">
    <source>
        <dbReference type="ARBA" id="ARBA00022694"/>
    </source>
</evidence>
<dbReference type="GO" id="GO:0005737">
    <property type="term" value="C:cytoplasm"/>
    <property type="evidence" value="ECO:0007669"/>
    <property type="project" value="UniProtKB-SubCell"/>
</dbReference>
<evidence type="ECO:0000313" key="12">
    <source>
        <dbReference type="Proteomes" id="UP000076476"/>
    </source>
</evidence>
<dbReference type="Pfam" id="PF02367">
    <property type="entry name" value="TsaE"/>
    <property type="match status" value="1"/>
</dbReference>
<dbReference type="FunFam" id="3.40.50.300:FF:000777">
    <property type="entry name" value="tRNA (N6-adenosine(37)-N6)-threonylcarbamoyltransferase complex ATPase TsaE"/>
    <property type="match status" value="1"/>
</dbReference>
<sequence>MDQFEIKTTNPEETGNMAMKLAQHLQAGDVITLEGDLGAGKTTFVKGLAKGLGIGRTVNSPTFTIMKEYTDGRLPLYHMDVYRIENSDEDLGFDEFFDGDGVTVVEWAHYIEDQLPEERLDVFIRYIQDNTRSLIFRPKGKRYIKLCKEFFTDDGISD</sequence>
<dbReference type="Gene3D" id="3.40.50.300">
    <property type="entry name" value="P-loop containing nucleotide triphosphate hydrolases"/>
    <property type="match status" value="1"/>
</dbReference>
<dbReference type="NCBIfam" id="TIGR00150">
    <property type="entry name" value="T6A_YjeE"/>
    <property type="match status" value="1"/>
</dbReference>
<evidence type="ECO:0000256" key="1">
    <source>
        <dbReference type="ARBA" id="ARBA00004496"/>
    </source>
</evidence>
<keyword evidence="8" id="KW-0067">ATP-binding</keyword>
<dbReference type="STRING" id="33936.AZI98_12755"/>